<dbReference type="PANTHER" id="PTHR46600:SF11">
    <property type="entry name" value="THAP DOMAIN-CONTAINING PROTEIN 10"/>
    <property type="match status" value="1"/>
</dbReference>
<keyword evidence="4 5" id="KW-0238">DNA-binding</keyword>
<keyword evidence="8" id="KW-1185">Reference proteome</keyword>
<dbReference type="Proteomes" id="UP000663880">
    <property type="component" value="Unassembled WGS sequence"/>
</dbReference>
<accession>A0A821UZS2</accession>
<dbReference type="SMART" id="SM00980">
    <property type="entry name" value="THAP"/>
    <property type="match status" value="1"/>
</dbReference>
<dbReference type="Gene3D" id="6.20.210.20">
    <property type="entry name" value="THAP domain"/>
    <property type="match status" value="1"/>
</dbReference>
<dbReference type="PROSITE" id="PS50950">
    <property type="entry name" value="ZF_THAP"/>
    <property type="match status" value="1"/>
</dbReference>
<dbReference type="Pfam" id="PF05485">
    <property type="entry name" value="THAP"/>
    <property type="match status" value="1"/>
</dbReference>
<evidence type="ECO:0000256" key="1">
    <source>
        <dbReference type="ARBA" id="ARBA00022723"/>
    </source>
</evidence>
<reference evidence="7" key="1">
    <citation type="submission" date="2021-02" db="EMBL/GenBank/DDBJ databases">
        <authorList>
            <person name="Steward A R."/>
        </authorList>
    </citation>
    <scope>NUCLEOTIDE SEQUENCE</scope>
</reference>
<dbReference type="OrthoDB" id="6496718at2759"/>
<dbReference type="AlphaFoldDB" id="A0A821UZS2"/>
<dbReference type="PANTHER" id="PTHR46600">
    <property type="entry name" value="THAP DOMAIN-CONTAINING"/>
    <property type="match status" value="1"/>
</dbReference>
<keyword evidence="2 5" id="KW-0863">Zinc-finger</keyword>
<name>A0A821UZS2_9NEOP</name>
<keyword evidence="3" id="KW-0862">Zinc</keyword>
<evidence type="ECO:0000256" key="4">
    <source>
        <dbReference type="ARBA" id="ARBA00023125"/>
    </source>
</evidence>
<keyword evidence="1" id="KW-0479">Metal-binding</keyword>
<gene>
    <name evidence="7" type="ORF">PMACD_LOCUS11165</name>
</gene>
<dbReference type="GO" id="GO:0043565">
    <property type="term" value="F:sequence-specific DNA binding"/>
    <property type="evidence" value="ECO:0007669"/>
    <property type="project" value="InterPro"/>
</dbReference>
<comment type="caution">
    <text evidence="7">The sequence shown here is derived from an EMBL/GenBank/DDBJ whole genome shotgun (WGS) entry which is preliminary data.</text>
</comment>
<dbReference type="SMART" id="SM00692">
    <property type="entry name" value="DM3"/>
    <property type="match status" value="1"/>
</dbReference>
<evidence type="ECO:0000256" key="3">
    <source>
        <dbReference type="ARBA" id="ARBA00022833"/>
    </source>
</evidence>
<protein>
    <recommendedName>
        <fullName evidence="6">THAP-type domain-containing protein</fullName>
    </recommendedName>
</protein>
<dbReference type="EMBL" id="CAJOBZ010000036">
    <property type="protein sequence ID" value="CAF4899544.1"/>
    <property type="molecule type" value="Genomic_DNA"/>
</dbReference>
<evidence type="ECO:0000313" key="7">
    <source>
        <dbReference type="EMBL" id="CAF4899544.1"/>
    </source>
</evidence>
<dbReference type="InterPro" id="IPR026516">
    <property type="entry name" value="THAP1/10"/>
</dbReference>
<dbReference type="GO" id="GO:0008270">
    <property type="term" value="F:zinc ion binding"/>
    <property type="evidence" value="ECO:0007669"/>
    <property type="project" value="UniProtKB-KW"/>
</dbReference>
<dbReference type="InterPro" id="IPR038441">
    <property type="entry name" value="THAP_Znf_sf"/>
</dbReference>
<sequence>MVKCSAPLCGNATYKKTPDITFHRFPKDEIIKLAWVTNMKKQNLQPTSSSVLCSKHFEDHLIDKSGFRTVLVSGAIPTIFDLLIEVSTYLYF</sequence>
<evidence type="ECO:0000313" key="8">
    <source>
        <dbReference type="Proteomes" id="UP000663880"/>
    </source>
</evidence>
<evidence type="ECO:0000256" key="2">
    <source>
        <dbReference type="ARBA" id="ARBA00022771"/>
    </source>
</evidence>
<dbReference type="SUPFAM" id="SSF57716">
    <property type="entry name" value="Glucocorticoid receptor-like (DNA-binding domain)"/>
    <property type="match status" value="1"/>
</dbReference>
<evidence type="ECO:0000259" key="6">
    <source>
        <dbReference type="PROSITE" id="PS50950"/>
    </source>
</evidence>
<evidence type="ECO:0000256" key="5">
    <source>
        <dbReference type="PROSITE-ProRule" id="PRU00309"/>
    </source>
</evidence>
<dbReference type="InterPro" id="IPR006612">
    <property type="entry name" value="THAP_Znf"/>
</dbReference>
<feature type="domain" description="THAP-type" evidence="6">
    <location>
        <begin position="1"/>
        <end position="80"/>
    </location>
</feature>
<proteinExistence type="predicted"/>
<organism evidence="7 8">
    <name type="scientific">Pieris macdunnoughi</name>
    <dbReference type="NCBI Taxonomy" id="345717"/>
    <lineage>
        <taxon>Eukaryota</taxon>
        <taxon>Metazoa</taxon>
        <taxon>Ecdysozoa</taxon>
        <taxon>Arthropoda</taxon>
        <taxon>Hexapoda</taxon>
        <taxon>Insecta</taxon>
        <taxon>Pterygota</taxon>
        <taxon>Neoptera</taxon>
        <taxon>Endopterygota</taxon>
        <taxon>Lepidoptera</taxon>
        <taxon>Glossata</taxon>
        <taxon>Ditrysia</taxon>
        <taxon>Papilionoidea</taxon>
        <taxon>Pieridae</taxon>
        <taxon>Pierinae</taxon>
        <taxon>Pieris</taxon>
    </lineage>
</organism>